<comment type="caution">
    <text evidence="1">The sequence shown here is derived from an EMBL/GenBank/DDBJ whole genome shotgun (WGS) entry which is preliminary data.</text>
</comment>
<gene>
    <name evidence="1" type="ORF">MLD38_000307</name>
</gene>
<dbReference type="EMBL" id="CM042880">
    <property type="protein sequence ID" value="KAI4387924.1"/>
    <property type="molecule type" value="Genomic_DNA"/>
</dbReference>
<keyword evidence="2" id="KW-1185">Reference proteome</keyword>
<accession>A0ACB9SA41</accession>
<sequence>MQSSFGLPLMIAVALSTYTSLPAKDRGAVSPSAAEELPTNLLLIHGFEIHRSLPSPSSMSSASPTCLSGDLVQARSHGLSSLPRQCTCSNGG</sequence>
<protein>
    <submittedName>
        <fullName evidence="1">Uncharacterized protein</fullName>
    </submittedName>
</protein>
<dbReference type="Proteomes" id="UP001057402">
    <property type="component" value="Chromosome 1"/>
</dbReference>
<name>A0ACB9SA41_9MYRT</name>
<evidence type="ECO:0000313" key="2">
    <source>
        <dbReference type="Proteomes" id="UP001057402"/>
    </source>
</evidence>
<reference evidence="2" key="1">
    <citation type="journal article" date="2023" name="Front. Plant Sci.">
        <title>Chromosomal-level genome assembly of Melastoma candidum provides insights into trichome evolution.</title>
        <authorList>
            <person name="Zhong Y."/>
            <person name="Wu W."/>
            <person name="Sun C."/>
            <person name="Zou P."/>
            <person name="Liu Y."/>
            <person name="Dai S."/>
            <person name="Zhou R."/>
        </authorList>
    </citation>
    <scope>NUCLEOTIDE SEQUENCE [LARGE SCALE GENOMIC DNA]</scope>
</reference>
<evidence type="ECO:0000313" key="1">
    <source>
        <dbReference type="EMBL" id="KAI4387924.1"/>
    </source>
</evidence>
<proteinExistence type="predicted"/>
<organism evidence="1 2">
    <name type="scientific">Melastoma candidum</name>
    <dbReference type="NCBI Taxonomy" id="119954"/>
    <lineage>
        <taxon>Eukaryota</taxon>
        <taxon>Viridiplantae</taxon>
        <taxon>Streptophyta</taxon>
        <taxon>Embryophyta</taxon>
        <taxon>Tracheophyta</taxon>
        <taxon>Spermatophyta</taxon>
        <taxon>Magnoliopsida</taxon>
        <taxon>eudicotyledons</taxon>
        <taxon>Gunneridae</taxon>
        <taxon>Pentapetalae</taxon>
        <taxon>rosids</taxon>
        <taxon>malvids</taxon>
        <taxon>Myrtales</taxon>
        <taxon>Melastomataceae</taxon>
        <taxon>Melastomatoideae</taxon>
        <taxon>Melastomateae</taxon>
        <taxon>Melastoma</taxon>
    </lineage>
</organism>